<dbReference type="EMBL" id="CP046401">
    <property type="protein sequence ID" value="QGY42248.1"/>
    <property type="molecule type" value="Genomic_DNA"/>
</dbReference>
<evidence type="ECO:0000313" key="3">
    <source>
        <dbReference type="Proteomes" id="UP000428260"/>
    </source>
</evidence>
<reference evidence="2 3" key="1">
    <citation type="submission" date="2019-11" db="EMBL/GenBank/DDBJ databases">
        <authorList>
            <person name="Zheng R.K."/>
            <person name="Sun C.M."/>
        </authorList>
    </citation>
    <scope>NUCLEOTIDE SEQUENCE [LARGE SCALE GENOMIC DNA]</scope>
    <source>
        <strain evidence="2 3">WC007</strain>
    </source>
</reference>
<accession>A0A6I6JMG5</accession>
<dbReference type="InterPro" id="IPR000595">
    <property type="entry name" value="cNMP-bd_dom"/>
</dbReference>
<evidence type="ECO:0000313" key="2">
    <source>
        <dbReference type="EMBL" id="QGY42248.1"/>
    </source>
</evidence>
<dbReference type="InterPro" id="IPR018490">
    <property type="entry name" value="cNMP-bd_dom_sf"/>
</dbReference>
<dbReference type="SUPFAM" id="SSF51206">
    <property type="entry name" value="cAMP-binding domain-like"/>
    <property type="match status" value="1"/>
</dbReference>
<evidence type="ECO:0000259" key="1">
    <source>
        <dbReference type="PROSITE" id="PS50042"/>
    </source>
</evidence>
<dbReference type="Proteomes" id="UP000428260">
    <property type="component" value="Chromosome"/>
</dbReference>
<protein>
    <submittedName>
        <fullName evidence="2">Cyclic nucleotide-binding domain-containing protein</fullName>
    </submittedName>
</protein>
<dbReference type="RefSeq" id="WP_158862229.1">
    <property type="nucleotide sequence ID" value="NZ_CP046401.1"/>
</dbReference>
<dbReference type="InterPro" id="IPR014710">
    <property type="entry name" value="RmlC-like_jellyroll"/>
</dbReference>
<dbReference type="AlphaFoldDB" id="A0A6I6JMG5"/>
<dbReference type="Gene3D" id="2.60.120.10">
    <property type="entry name" value="Jelly Rolls"/>
    <property type="match status" value="1"/>
</dbReference>
<dbReference type="KEGG" id="mcos:GM418_00825"/>
<gene>
    <name evidence="2" type="ORF">GM418_00825</name>
</gene>
<dbReference type="Pfam" id="PF00027">
    <property type="entry name" value="cNMP_binding"/>
    <property type="match status" value="1"/>
</dbReference>
<keyword evidence="3" id="KW-1185">Reference proteome</keyword>
<name>A0A6I6JMG5_9BACT</name>
<feature type="domain" description="Cyclic nucleotide-binding" evidence="1">
    <location>
        <begin position="10"/>
        <end position="112"/>
    </location>
</feature>
<dbReference type="PROSITE" id="PS50042">
    <property type="entry name" value="CNMP_BINDING_3"/>
    <property type="match status" value="1"/>
</dbReference>
<dbReference type="CDD" id="cd00038">
    <property type="entry name" value="CAP_ED"/>
    <property type="match status" value="1"/>
</dbReference>
<proteinExistence type="predicted"/>
<organism evidence="2 3">
    <name type="scientific">Maribellus comscasis</name>
    <dbReference type="NCBI Taxonomy" id="2681766"/>
    <lineage>
        <taxon>Bacteria</taxon>
        <taxon>Pseudomonadati</taxon>
        <taxon>Bacteroidota</taxon>
        <taxon>Bacteroidia</taxon>
        <taxon>Marinilabiliales</taxon>
        <taxon>Prolixibacteraceae</taxon>
        <taxon>Maribellus</taxon>
    </lineage>
</organism>
<sequence length="186" mass="21735">MQKLIDYINQYAKLDDAAILELELRAETEKFKKNEFILEQGKYCNKIWFIKSGMVRKFHLHEGKEITAWIHIENEFVTSLHSYFHQTPAIEYLQACEETELIGISRQNSEKLARFPQFTIFANSLMGEHFVKIDTNSREFGLLSAKEKYDYLKQISPGMLKRAKLGHVASLMGVTQETLSRIRKQN</sequence>